<comment type="similarity">
    <text evidence="2 12">Belongs to the amiloride-sensitive sodium channel (TC 1.A.6) family.</text>
</comment>
<sequence length="428" mass="49501">MHNFNIRNNSNKEVILNGNLKVILRNHKKLLSRHFKIHSTVKQIKESNRLNRISHSINSYLYNSSLHGLNYVGDIKISYGERLCWLISFLIALGFAIYFIVNIYIKYTSNPMLISVNPKPIPMEDIPFPAITLCNLNLARKNESLLILKNGSMTEKSILENICRIDDEFSNVEEFNDTNRLEEIKKIILKISQPCNKMLHTYEGLCCTFNMLPINNILRSSERTDFDPSLEDYSHLTVDDWNPERGYAPDTSDDSYPYRSQENNETRICHQVNDPCSVSVKESMDQIESETDDGELCDCLPSCYQLEYEKSISYGQLANKSRSPDEYLYDKTMDYIKHNIIIADVYFEITEFSRFTKNELYGTLDIMAGVGGLLGLFLGFSMLSIVELVYYFTLKLFCNFLRARNKEKAIIKKVIPVLPLEKLVKVKN</sequence>
<protein>
    <submittedName>
        <fullName evidence="15">Uncharacterized protein</fullName>
    </submittedName>
</protein>
<evidence type="ECO:0000256" key="9">
    <source>
        <dbReference type="ARBA" id="ARBA00023136"/>
    </source>
</evidence>
<dbReference type="GO" id="GO:0005886">
    <property type="term" value="C:plasma membrane"/>
    <property type="evidence" value="ECO:0007669"/>
    <property type="project" value="TreeGrafter"/>
</dbReference>
<evidence type="ECO:0000256" key="4">
    <source>
        <dbReference type="ARBA" id="ARBA00022461"/>
    </source>
</evidence>
<evidence type="ECO:0000256" key="6">
    <source>
        <dbReference type="ARBA" id="ARBA00022989"/>
    </source>
</evidence>
<comment type="subcellular location">
    <subcellularLocation>
        <location evidence="1">Membrane</location>
        <topology evidence="1">Multi-pass membrane protein</topology>
    </subcellularLocation>
</comment>
<keyword evidence="16" id="KW-1185">Reference proteome</keyword>
<dbReference type="PANTHER" id="PTHR11690">
    <property type="entry name" value="AMILORIDE-SENSITIVE SODIUM CHANNEL-RELATED"/>
    <property type="match status" value="1"/>
</dbReference>
<keyword evidence="11 12" id="KW-0407">Ion channel</keyword>
<feature type="transmembrane region" description="Helical" evidence="14">
    <location>
        <begin position="366"/>
        <end position="392"/>
    </location>
</feature>
<reference evidence="16" key="1">
    <citation type="submission" date="2023-01" db="EMBL/GenBank/DDBJ databases">
        <title>Key to firefly adult light organ development and bioluminescence: homeobox transcription factors regulate luciferase expression and transportation to peroxisome.</title>
        <authorList>
            <person name="Fu X."/>
        </authorList>
    </citation>
    <scope>NUCLEOTIDE SEQUENCE [LARGE SCALE GENOMIC DNA]</scope>
</reference>
<keyword evidence="10 12" id="KW-0739">Sodium transport</keyword>
<keyword evidence="8 12" id="KW-0406">Ion transport</keyword>
<evidence type="ECO:0000256" key="2">
    <source>
        <dbReference type="ARBA" id="ARBA00007193"/>
    </source>
</evidence>
<name>A0AAN7PDL5_9COLE</name>
<evidence type="ECO:0000256" key="10">
    <source>
        <dbReference type="ARBA" id="ARBA00023201"/>
    </source>
</evidence>
<dbReference type="InterPro" id="IPR001873">
    <property type="entry name" value="ENaC"/>
</dbReference>
<dbReference type="Pfam" id="PF00858">
    <property type="entry name" value="ASC"/>
    <property type="match status" value="2"/>
</dbReference>
<evidence type="ECO:0000313" key="16">
    <source>
        <dbReference type="Proteomes" id="UP001353858"/>
    </source>
</evidence>
<evidence type="ECO:0000313" key="15">
    <source>
        <dbReference type="EMBL" id="KAK4879621.1"/>
    </source>
</evidence>
<keyword evidence="7" id="KW-0915">Sodium</keyword>
<keyword evidence="3 12" id="KW-0813">Transport</keyword>
<evidence type="ECO:0000256" key="12">
    <source>
        <dbReference type="RuleBase" id="RU000679"/>
    </source>
</evidence>
<evidence type="ECO:0000256" key="13">
    <source>
        <dbReference type="SAM" id="MobiDB-lite"/>
    </source>
</evidence>
<evidence type="ECO:0000256" key="14">
    <source>
        <dbReference type="SAM" id="Phobius"/>
    </source>
</evidence>
<evidence type="ECO:0000256" key="1">
    <source>
        <dbReference type="ARBA" id="ARBA00004141"/>
    </source>
</evidence>
<keyword evidence="9 14" id="KW-0472">Membrane</keyword>
<dbReference type="GO" id="GO:0015280">
    <property type="term" value="F:ligand-gated sodium channel activity"/>
    <property type="evidence" value="ECO:0007669"/>
    <property type="project" value="TreeGrafter"/>
</dbReference>
<dbReference type="PANTHER" id="PTHR11690:SF243">
    <property type="entry name" value="PICKPOCKET 12-RELATED"/>
    <property type="match status" value="1"/>
</dbReference>
<keyword evidence="5 12" id="KW-0812">Transmembrane</keyword>
<evidence type="ECO:0000256" key="11">
    <source>
        <dbReference type="ARBA" id="ARBA00023303"/>
    </source>
</evidence>
<dbReference type="Proteomes" id="UP001353858">
    <property type="component" value="Unassembled WGS sequence"/>
</dbReference>
<gene>
    <name evidence="15" type="ORF">RN001_007767</name>
</gene>
<dbReference type="Gene3D" id="1.10.287.770">
    <property type="entry name" value="YojJ-like"/>
    <property type="match status" value="1"/>
</dbReference>
<evidence type="ECO:0000256" key="7">
    <source>
        <dbReference type="ARBA" id="ARBA00023053"/>
    </source>
</evidence>
<feature type="transmembrane region" description="Helical" evidence="14">
    <location>
        <begin position="83"/>
        <end position="105"/>
    </location>
</feature>
<proteinExistence type="inferred from homology"/>
<evidence type="ECO:0000256" key="8">
    <source>
        <dbReference type="ARBA" id="ARBA00023065"/>
    </source>
</evidence>
<evidence type="ECO:0000256" key="5">
    <source>
        <dbReference type="ARBA" id="ARBA00022692"/>
    </source>
</evidence>
<evidence type="ECO:0000256" key="3">
    <source>
        <dbReference type="ARBA" id="ARBA00022448"/>
    </source>
</evidence>
<keyword evidence="6 14" id="KW-1133">Transmembrane helix</keyword>
<accession>A0AAN7PDL5</accession>
<dbReference type="EMBL" id="JARPUR010000003">
    <property type="protein sequence ID" value="KAK4879621.1"/>
    <property type="molecule type" value="Genomic_DNA"/>
</dbReference>
<keyword evidence="4 12" id="KW-0894">Sodium channel</keyword>
<dbReference type="AlphaFoldDB" id="A0AAN7PDL5"/>
<comment type="caution">
    <text evidence="15">The sequence shown here is derived from an EMBL/GenBank/DDBJ whole genome shotgun (WGS) entry which is preliminary data.</text>
</comment>
<feature type="region of interest" description="Disordered" evidence="13">
    <location>
        <begin position="241"/>
        <end position="260"/>
    </location>
</feature>
<organism evidence="15 16">
    <name type="scientific">Aquatica leii</name>
    <dbReference type="NCBI Taxonomy" id="1421715"/>
    <lineage>
        <taxon>Eukaryota</taxon>
        <taxon>Metazoa</taxon>
        <taxon>Ecdysozoa</taxon>
        <taxon>Arthropoda</taxon>
        <taxon>Hexapoda</taxon>
        <taxon>Insecta</taxon>
        <taxon>Pterygota</taxon>
        <taxon>Neoptera</taxon>
        <taxon>Endopterygota</taxon>
        <taxon>Coleoptera</taxon>
        <taxon>Polyphaga</taxon>
        <taxon>Elateriformia</taxon>
        <taxon>Elateroidea</taxon>
        <taxon>Lampyridae</taxon>
        <taxon>Luciolinae</taxon>
        <taxon>Aquatica</taxon>
    </lineage>
</organism>